<evidence type="ECO:0000256" key="4">
    <source>
        <dbReference type="PROSITE-ProRule" id="PRU00339"/>
    </source>
</evidence>
<sequence>MITRLTSLALGAVLLSAPLAFCLSPSEIPSDTPIASLVSSAKSNLAKGNSHDALTYFDAAISRDPKNYLTIFQRGAAYLSLGRNAQASQDFDKVLAIRPDFEGALLQRAKIKSRNADWMAAKEDYSKAKKTESEDYAQLEEAWGAASLASDAEKKGDWEGCVGHAGAAIMVASTALSLRQLRARCRFERGEVLEGVSDLAHAIQINPSSLEPHMQISSMLFYSVGDTDKGIEQMRKCLRSDPDSKACSKLFRREKQIDKVLKQVSKLIEKRQFNSAVKLLVGTSEDPGLLQDVKDEVKEGREAGHIHKNASDELYSSIVDMTCECYSEINKKKAEPYCTEALTFNPHSLPALLFKAQTQLDTEDLETAISTLNLAKEHHPSASKITDLLHKAHTLLKRSKTKDYYRVLGVANAAADRTIKKAYRKATKENPPDKAYAKGIPQEEAAKKMASINEAYEVLSDPELRARFDRGDDPNNPEQQGQPFHGSPFGQGAGGQQFFFRQSGGGGGSGGQFKFQQSGGGRDSSSPAVLDFLENIH</sequence>
<dbReference type="InterPro" id="IPR036869">
    <property type="entry name" value="J_dom_sf"/>
</dbReference>
<protein>
    <recommendedName>
        <fullName evidence="7">J domain-containing protein</fullName>
    </recommendedName>
</protein>
<dbReference type="CDD" id="cd06257">
    <property type="entry name" value="DnaJ"/>
    <property type="match status" value="1"/>
</dbReference>
<evidence type="ECO:0000256" key="1">
    <source>
        <dbReference type="ARBA" id="ARBA00004240"/>
    </source>
</evidence>
<feature type="domain" description="J" evidence="7">
    <location>
        <begin position="403"/>
        <end position="472"/>
    </location>
</feature>
<reference evidence="8 9" key="1">
    <citation type="submission" date="2024-09" db="EMBL/GenBank/DDBJ databases">
        <title>Rethinking Asexuality: The Enigmatic Case of Functional Sexual Genes in Lepraria (Stereocaulaceae).</title>
        <authorList>
            <person name="Doellman M."/>
            <person name="Sun Y."/>
            <person name="Barcenas-Pena A."/>
            <person name="Lumbsch H.T."/>
            <person name="Grewe F."/>
        </authorList>
    </citation>
    <scope>NUCLEOTIDE SEQUENCE [LARGE SCALE GENOMIC DNA]</scope>
    <source>
        <strain evidence="8 9">Grewe 0041</strain>
    </source>
</reference>
<dbReference type="PANTHER" id="PTHR44140">
    <property type="entry name" value="LD25575P"/>
    <property type="match status" value="1"/>
</dbReference>
<dbReference type="SUPFAM" id="SSF48452">
    <property type="entry name" value="TPR-like"/>
    <property type="match status" value="2"/>
</dbReference>
<dbReference type="PANTHER" id="PTHR44140:SF2">
    <property type="entry name" value="LD25575P"/>
    <property type="match status" value="1"/>
</dbReference>
<feature type="chain" id="PRO_5046226428" description="J domain-containing protein" evidence="6">
    <location>
        <begin position="23"/>
        <end position="537"/>
    </location>
</feature>
<dbReference type="Pfam" id="PF00226">
    <property type="entry name" value="DnaJ"/>
    <property type="match status" value="1"/>
</dbReference>
<dbReference type="InterPro" id="IPR019734">
    <property type="entry name" value="TPR_rpt"/>
</dbReference>
<feature type="signal peptide" evidence="6">
    <location>
        <begin position="1"/>
        <end position="22"/>
    </location>
</feature>
<dbReference type="PRINTS" id="PR00625">
    <property type="entry name" value="JDOMAIN"/>
</dbReference>
<evidence type="ECO:0000256" key="2">
    <source>
        <dbReference type="ARBA" id="ARBA00022729"/>
    </source>
</evidence>
<keyword evidence="4" id="KW-0802">TPR repeat</keyword>
<dbReference type="InterPro" id="IPR011990">
    <property type="entry name" value="TPR-like_helical_dom_sf"/>
</dbReference>
<dbReference type="InterPro" id="IPR001623">
    <property type="entry name" value="DnaJ_domain"/>
</dbReference>
<gene>
    <name evidence="8" type="ORF">ABVK25_006042</name>
</gene>
<comment type="caution">
    <text evidence="8">The sequence shown here is derived from an EMBL/GenBank/DDBJ whole genome shotgun (WGS) entry which is preliminary data.</text>
</comment>
<dbReference type="Gene3D" id="1.25.40.10">
    <property type="entry name" value="Tetratricopeptide repeat domain"/>
    <property type="match status" value="1"/>
</dbReference>
<organism evidence="8 9">
    <name type="scientific">Lepraria finkii</name>
    <dbReference type="NCBI Taxonomy" id="1340010"/>
    <lineage>
        <taxon>Eukaryota</taxon>
        <taxon>Fungi</taxon>
        <taxon>Dikarya</taxon>
        <taxon>Ascomycota</taxon>
        <taxon>Pezizomycotina</taxon>
        <taxon>Lecanoromycetes</taxon>
        <taxon>OSLEUM clade</taxon>
        <taxon>Lecanoromycetidae</taxon>
        <taxon>Lecanorales</taxon>
        <taxon>Lecanorineae</taxon>
        <taxon>Stereocaulaceae</taxon>
        <taxon>Lepraria</taxon>
    </lineage>
</organism>
<keyword evidence="3" id="KW-0256">Endoplasmic reticulum</keyword>
<evidence type="ECO:0000256" key="6">
    <source>
        <dbReference type="SAM" id="SignalP"/>
    </source>
</evidence>
<name>A0ABR4B798_9LECA</name>
<dbReference type="SMART" id="SM00271">
    <property type="entry name" value="DnaJ"/>
    <property type="match status" value="1"/>
</dbReference>
<evidence type="ECO:0000256" key="5">
    <source>
        <dbReference type="SAM" id="MobiDB-lite"/>
    </source>
</evidence>
<dbReference type="Proteomes" id="UP001590951">
    <property type="component" value="Unassembled WGS sequence"/>
</dbReference>
<dbReference type="Pfam" id="PF13181">
    <property type="entry name" value="TPR_8"/>
    <property type="match status" value="1"/>
</dbReference>
<dbReference type="EMBL" id="JBHFEH010000019">
    <property type="protein sequence ID" value="KAL2053737.1"/>
    <property type="molecule type" value="Genomic_DNA"/>
</dbReference>
<dbReference type="SUPFAM" id="SSF46565">
    <property type="entry name" value="Chaperone J-domain"/>
    <property type="match status" value="1"/>
</dbReference>
<comment type="subcellular location">
    <subcellularLocation>
        <location evidence="1">Endoplasmic reticulum</location>
    </subcellularLocation>
</comment>
<dbReference type="SMART" id="SM00028">
    <property type="entry name" value="TPR"/>
    <property type="match status" value="6"/>
</dbReference>
<dbReference type="InterPro" id="IPR051727">
    <property type="entry name" value="DnaJ_C3_Co-chaperones"/>
</dbReference>
<keyword evidence="2 6" id="KW-0732">Signal</keyword>
<evidence type="ECO:0000256" key="3">
    <source>
        <dbReference type="ARBA" id="ARBA00022824"/>
    </source>
</evidence>
<dbReference type="Gene3D" id="1.10.287.110">
    <property type="entry name" value="DnaJ domain"/>
    <property type="match status" value="1"/>
</dbReference>
<keyword evidence="9" id="KW-1185">Reference proteome</keyword>
<dbReference type="PROSITE" id="PS50005">
    <property type="entry name" value="TPR"/>
    <property type="match status" value="1"/>
</dbReference>
<evidence type="ECO:0000259" key="7">
    <source>
        <dbReference type="PROSITE" id="PS50076"/>
    </source>
</evidence>
<evidence type="ECO:0000313" key="9">
    <source>
        <dbReference type="Proteomes" id="UP001590951"/>
    </source>
</evidence>
<feature type="repeat" description="TPR" evidence="4">
    <location>
        <begin position="68"/>
        <end position="101"/>
    </location>
</feature>
<feature type="region of interest" description="Disordered" evidence="5">
    <location>
        <begin position="466"/>
        <end position="537"/>
    </location>
</feature>
<evidence type="ECO:0000313" key="8">
    <source>
        <dbReference type="EMBL" id="KAL2053737.1"/>
    </source>
</evidence>
<dbReference type="PROSITE" id="PS50076">
    <property type="entry name" value="DNAJ_2"/>
    <property type="match status" value="1"/>
</dbReference>
<accession>A0ABR4B798</accession>
<proteinExistence type="predicted"/>